<feature type="compositionally biased region" description="Low complexity" evidence="1">
    <location>
        <begin position="37"/>
        <end position="46"/>
    </location>
</feature>
<evidence type="ECO:0000256" key="1">
    <source>
        <dbReference type="SAM" id="MobiDB-lite"/>
    </source>
</evidence>
<gene>
    <name evidence="2" type="ORF">OG699_41485</name>
</gene>
<evidence type="ECO:0000313" key="2">
    <source>
        <dbReference type="EMBL" id="WTZ15132.1"/>
    </source>
</evidence>
<name>A0AAU3IEJ7_9ACTN</name>
<evidence type="ECO:0008006" key="3">
    <source>
        <dbReference type="Google" id="ProtNLM"/>
    </source>
</evidence>
<accession>A0AAU3IEJ7</accession>
<sequence>MTTDHISGLWGDLLHRTFPAALALAALVLITGCSGDDTGAASGTDGRQAPGTSAGQQLPDSSDATDPDASDTQEGQNQGYADPVDQCTNAIMVTMDGSVPSECEGLTPAQESQVAANLELLADAQKKGNEMLLDSIG</sequence>
<organism evidence="2">
    <name type="scientific">Streptomyces sp. NBC_01393</name>
    <dbReference type="NCBI Taxonomy" id="2903851"/>
    <lineage>
        <taxon>Bacteria</taxon>
        <taxon>Bacillati</taxon>
        <taxon>Actinomycetota</taxon>
        <taxon>Actinomycetes</taxon>
        <taxon>Kitasatosporales</taxon>
        <taxon>Streptomycetaceae</taxon>
        <taxon>Streptomyces</taxon>
    </lineage>
</organism>
<proteinExistence type="predicted"/>
<reference evidence="2" key="1">
    <citation type="submission" date="2022-10" db="EMBL/GenBank/DDBJ databases">
        <title>The complete genomes of actinobacterial strains from the NBC collection.</title>
        <authorList>
            <person name="Joergensen T.S."/>
            <person name="Alvarez Arevalo M."/>
            <person name="Sterndorff E.B."/>
            <person name="Faurdal D."/>
            <person name="Vuksanovic O."/>
            <person name="Mourched A.-S."/>
            <person name="Charusanti P."/>
            <person name="Shaw S."/>
            <person name="Blin K."/>
            <person name="Weber T."/>
        </authorList>
    </citation>
    <scope>NUCLEOTIDE SEQUENCE</scope>
    <source>
        <strain evidence="2">NBC_01393</strain>
    </source>
</reference>
<feature type="region of interest" description="Disordered" evidence="1">
    <location>
        <begin position="37"/>
        <end position="85"/>
    </location>
</feature>
<protein>
    <recommendedName>
        <fullName evidence="3">Secreted protein</fullName>
    </recommendedName>
</protein>
<dbReference type="AlphaFoldDB" id="A0AAU3IEJ7"/>
<dbReference type="EMBL" id="CP109546">
    <property type="protein sequence ID" value="WTZ15132.1"/>
    <property type="molecule type" value="Genomic_DNA"/>
</dbReference>